<dbReference type="PANTHER" id="PTHR43668">
    <property type="entry name" value="ALLANTOINASE"/>
    <property type="match status" value="1"/>
</dbReference>
<reference evidence="2" key="1">
    <citation type="submission" date="2018-08" db="EMBL/GenBank/DDBJ databases">
        <authorList>
            <person name="Grouzdev D.S."/>
            <person name="Krutkina M.S."/>
        </authorList>
    </citation>
    <scope>NUCLEOTIDE SEQUENCE [LARGE SCALE GENOMIC DNA]</scope>
    <source>
        <strain evidence="2">4-11</strain>
    </source>
</reference>
<protein>
    <submittedName>
        <fullName evidence="1">Dihydroorotase</fullName>
    </submittedName>
</protein>
<accession>A0A372MHP2</accession>
<organism evidence="1 2">
    <name type="scientific">Sphaerochaeta halotolerans</name>
    <dbReference type="NCBI Taxonomy" id="2293840"/>
    <lineage>
        <taxon>Bacteria</taxon>
        <taxon>Pseudomonadati</taxon>
        <taxon>Spirochaetota</taxon>
        <taxon>Spirochaetia</taxon>
        <taxon>Spirochaetales</taxon>
        <taxon>Sphaerochaetaceae</taxon>
        <taxon>Sphaerochaeta</taxon>
    </lineage>
</organism>
<dbReference type="Proteomes" id="UP000264002">
    <property type="component" value="Unassembled WGS sequence"/>
</dbReference>
<dbReference type="GO" id="GO:0004038">
    <property type="term" value="F:allantoinase activity"/>
    <property type="evidence" value="ECO:0007669"/>
    <property type="project" value="TreeGrafter"/>
</dbReference>
<dbReference type="InterPro" id="IPR050138">
    <property type="entry name" value="DHOase/Allantoinase_Hydrolase"/>
</dbReference>
<keyword evidence="2" id="KW-1185">Reference proteome</keyword>
<dbReference type="Gene3D" id="3.20.20.140">
    <property type="entry name" value="Metal-dependent hydrolases"/>
    <property type="match status" value="1"/>
</dbReference>
<dbReference type="AlphaFoldDB" id="A0A372MHP2"/>
<dbReference type="SUPFAM" id="SSF51556">
    <property type="entry name" value="Metallo-dependent hydrolases"/>
    <property type="match status" value="1"/>
</dbReference>
<sequence length="348" mass="38747">MIDPHVHLRDWKEKEKETLAHGLAVALSCGIDEVFDMPNTQPTLTERNTVLKRLKDAEQCGIGVHYHLYAGLTSSPEQIGAMVSLVQELFPRVVGLKMFASHSTGNMGLVQEKEQALVYRTLSDCGYEGVVALHCEKESLLHPELYNTTDFSSHSLARPVCAEVKSVSDQLRIAQEEGFKGHLHFCHLSSIEALHEIEKARSQGVRVSCAVTPHHALLSSDDAKDRSLYAKMNPPLRSETERSALFAALLGGRIDWIESDHAPHTLHDKEAGASGIPGFSGILLLVKELLEQGATAPLLQKLLGRRVQEVFHLPCREIFIPAYDDLESLSTKSADEYPWDSYRNLRLR</sequence>
<comment type="caution">
    <text evidence="1">The sequence shown here is derived from an EMBL/GenBank/DDBJ whole genome shotgun (WGS) entry which is preliminary data.</text>
</comment>
<reference evidence="1 2" key="2">
    <citation type="submission" date="2018-09" db="EMBL/GenBank/DDBJ databases">
        <title>Genome of Sphaerochaeta halotolerans strain 4-11.</title>
        <authorList>
            <person name="Nazina T.N."/>
            <person name="Sokolova D.S."/>
        </authorList>
    </citation>
    <scope>NUCLEOTIDE SEQUENCE [LARGE SCALE GENOMIC DNA]</scope>
    <source>
        <strain evidence="1 2">4-11</strain>
    </source>
</reference>
<dbReference type="GO" id="GO:0005737">
    <property type="term" value="C:cytoplasm"/>
    <property type="evidence" value="ECO:0007669"/>
    <property type="project" value="TreeGrafter"/>
</dbReference>
<dbReference type="EMBL" id="QUWK01000004">
    <property type="protein sequence ID" value="RFU95291.1"/>
    <property type="molecule type" value="Genomic_DNA"/>
</dbReference>
<name>A0A372MHP2_9SPIR</name>
<dbReference type="InterPro" id="IPR032466">
    <property type="entry name" value="Metal_Hydrolase"/>
</dbReference>
<evidence type="ECO:0000313" key="1">
    <source>
        <dbReference type="EMBL" id="RFU95291.1"/>
    </source>
</evidence>
<dbReference type="RefSeq" id="WP_117329701.1">
    <property type="nucleotide sequence ID" value="NZ_QUWK01000004.1"/>
</dbReference>
<proteinExistence type="predicted"/>
<gene>
    <name evidence="1" type="ORF">DYP60_04540</name>
</gene>
<evidence type="ECO:0000313" key="2">
    <source>
        <dbReference type="Proteomes" id="UP000264002"/>
    </source>
</evidence>
<dbReference type="GO" id="GO:0006145">
    <property type="term" value="P:purine nucleobase catabolic process"/>
    <property type="evidence" value="ECO:0007669"/>
    <property type="project" value="TreeGrafter"/>
</dbReference>
<dbReference type="PANTHER" id="PTHR43668:SF2">
    <property type="entry name" value="ALLANTOINASE"/>
    <property type="match status" value="1"/>
</dbReference>